<dbReference type="SMART" id="SM01179">
    <property type="entry name" value="DUF862"/>
    <property type="match status" value="1"/>
</dbReference>
<evidence type="ECO:0000256" key="2">
    <source>
        <dbReference type="ARBA" id="ARBA00022670"/>
    </source>
</evidence>
<evidence type="ECO:0000256" key="4">
    <source>
        <dbReference type="SAM" id="MobiDB-lite"/>
    </source>
</evidence>
<dbReference type="AlphaFoldDB" id="A0A8T0TDU6"/>
<dbReference type="PROSITE" id="PS51858">
    <property type="entry name" value="PPPDE"/>
    <property type="match status" value="1"/>
</dbReference>
<organism evidence="6 7">
    <name type="scientific">Panicum virgatum</name>
    <name type="common">Blackwell switchgrass</name>
    <dbReference type="NCBI Taxonomy" id="38727"/>
    <lineage>
        <taxon>Eukaryota</taxon>
        <taxon>Viridiplantae</taxon>
        <taxon>Streptophyta</taxon>
        <taxon>Embryophyta</taxon>
        <taxon>Tracheophyta</taxon>
        <taxon>Spermatophyta</taxon>
        <taxon>Magnoliopsida</taxon>
        <taxon>Liliopsida</taxon>
        <taxon>Poales</taxon>
        <taxon>Poaceae</taxon>
        <taxon>PACMAD clade</taxon>
        <taxon>Panicoideae</taxon>
        <taxon>Panicodae</taxon>
        <taxon>Paniceae</taxon>
        <taxon>Panicinae</taxon>
        <taxon>Panicum</taxon>
        <taxon>Panicum sect. Hiantes</taxon>
    </lineage>
</organism>
<comment type="caution">
    <text evidence="6">The sequence shown here is derived from an EMBL/GenBank/DDBJ whole genome shotgun (WGS) entry which is preliminary data.</text>
</comment>
<dbReference type="OrthoDB" id="412286at2759"/>
<dbReference type="InterPro" id="IPR042266">
    <property type="entry name" value="PPPDE_sf"/>
</dbReference>
<keyword evidence="3" id="KW-0378">Hydrolase</keyword>
<dbReference type="GO" id="GO:0016579">
    <property type="term" value="P:protein deubiquitination"/>
    <property type="evidence" value="ECO:0007669"/>
    <property type="project" value="TreeGrafter"/>
</dbReference>
<dbReference type="InterPro" id="IPR008580">
    <property type="entry name" value="PPPDE_dom"/>
</dbReference>
<feature type="region of interest" description="Disordered" evidence="4">
    <location>
        <begin position="169"/>
        <end position="248"/>
    </location>
</feature>
<comment type="similarity">
    <text evidence="1">Belongs to the DeSI family.</text>
</comment>
<protein>
    <recommendedName>
        <fullName evidence="5">PPPDE domain-containing protein</fullName>
    </recommendedName>
</protein>
<dbReference type="EMBL" id="CM029043">
    <property type="protein sequence ID" value="KAG2609881.1"/>
    <property type="molecule type" value="Genomic_DNA"/>
</dbReference>
<feature type="domain" description="PPPDE" evidence="5">
    <location>
        <begin position="30"/>
        <end position="168"/>
    </location>
</feature>
<evidence type="ECO:0000256" key="1">
    <source>
        <dbReference type="ARBA" id="ARBA00008140"/>
    </source>
</evidence>
<gene>
    <name evidence="6" type="ORF">PVAP13_4KG073700</name>
</gene>
<evidence type="ECO:0000313" key="6">
    <source>
        <dbReference type="EMBL" id="KAG2609881.1"/>
    </source>
</evidence>
<evidence type="ECO:0000256" key="3">
    <source>
        <dbReference type="ARBA" id="ARBA00022801"/>
    </source>
</evidence>
<dbReference type="Pfam" id="PF05903">
    <property type="entry name" value="Peptidase_C97"/>
    <property type="match status" value="1"/>
</dbReference>
<evidence type="ECO:0000313" key="7">
    <source>
        <dbReference type="Proteomes" id="UP000823388"/>
    </source>
</evidence>
<reference evidence="6" key="1">
    <citation type="submission" date="2020-05" db="EMBL/GenBank/DDBJ databases">
        <title>WGS assembly of Panicum virgatum.</title>
        <authorList>
            <person name="Lovell J.T."/>
            <person name="Jenkins J."/>
            <person name="Shu S."/>
            <person name="Juenger T.E."/>
            <person name="Schmutz J."/>
        </authorList>
    </citation>
    <scope>NUCLEOTIDE SEQUENCE</scope>
    <source>
        <strain evidence="6">AP13</strain>
    </source>
</reference>
<feature type="region of interest" description="Disordered" evidence="4">
    <location>
        <begin position="1"/>
        <end position="26"/>
    </location>
</feature>
<dbReference type="GO" id="GO:0101005">
    <property type="term" value="F:deubiquitinase activity"/>
    <property type="evidence" value="ECO:0007669"/>
    <property type="project" value="TreeGrafter"/>
</dbReference>
<keyword evidence="2" id="KW-0645">Protease</keyword>
<proteinExistence type="inferred from homology"/>
<feature type="compositionally biased region" description="Low complexity" evidence="4">
    <location>
        <begin position="178"/>
        <end position="193"/>
    </location>
</feature>
<feature type="compositionally biased region" description="Pro residues" evidence="4">
    <location>
        <begin position="218"/>
        <end position="237"/>
    </location>
</feature>
<accession>A0A8T0TDU6</accession>
<name>A0A8T0TDU6_PANVG</name>
<sequence length="248" mass="26061">MGSSAGTTPTARPPRQARGAGGGAGEAPSTPVYLNVYDVTPANSYARWLGLGVYHSGVQVHGVEYAYGAHDGASSGIFEVVPRRCPGYAFRESVLVGTTELTRAEVRALMAELAADFPGDAYNLVSRNCNHFCDAACRRLVARARIPRWVNRLAKIGVVFTCVIPGNGRAVRRKGDRPSSAAIRSRSARQEAAPAPPRPRAFFRSLSVGGRRNLAAPRPLPASPPASPPPPHPPPAPASTSTSSGSTT</sequence>
<dbReference type="PANTHER" id="PTHR12378:SF17">
    <property type="entry name" value="OS06G0182100 PROTEIN"/>
    <property type="match status" value="1"/>
</dbReference>
<feature type="compositionally biased region" description="Low complexity" evidence="4">
    <location>
        <begin position="1"/>
        <end position="18"/>
    </location>
</feature>
<dbReference type="Gene3D" id="3.90.1720.30">
    <property type="entry name" value="PPPDE domains"/>
    <property type="match status" value="1"/>
</dbReference>
<dbReference type="GO" id="GO:0006508">
    <property type="term" value="P:proteolysis"/>
    <property type="evidence" value="ECO:0007669"/>
    <property type="project" value="UniProtKB-KW"/>
</dbReference>
<keyword evidence="7" id="KW-1185">Reference proteome</keyword>
<evidence type="ECO:0000259" key="5">
    <source>
        <dbReference type="PROSITE" id="PS51858"/>
    </source>
</evidence>
<dbReference type="PANTHER" id="PTHR12378">
    <property type="entry name" value="DESUMOYLATING ISOPEPTIDASE"/>
    <property type="match status" value="1"/>
</dbReference>
<feature type="compositionally biased region" description="Low complexity" evidence="4">
    <location>
        <begin position="238"/>
        <end position="248"/>
    </location>
</feature>
<dbReference type="Proteomes" id="UP000823388">
    <property type="component" value="Chromosome 4K"/>
</dbReference>